<name>A0A0F9WTM5_9ZZZZ</name>
<feature type="region of interest" description="Disordered" evidence="1">
    <location>
        <begin position="1"/>
        <end position="25"/>
    </location>
</feature>
<evidence type="ECO:0000313" key="2">
    <source>
        <dbReference type="EMBL" id="KKN89656.1"/>
    </source>
</evidence>
<comment type="caution">
    <text evidence="2">The sequence shown here is derived from an EMBL/GenBank/DDBJ whole genome shotgun (WGS) entry which is preliminary data.</text>
</comment>
<dbReference type="AlphaFoldDB" id="A0A0F9WTM5"/>
<sequence>MRSNVIRDPELDPEPGNESEPESKVEMDWWLRKTKKGYMEVWCREHNDPDVKWIVMTIGPGGVALANDIVDDIGIAKDDGDAIVSLGVDINYYG</sequence>
<feature type="compositionally biased region" description="Acidic residues" evidence="1">
    <location>
        <begin position="11"/>
        <end position="20"/>
    </location>
</feature>
<gene>
    <name evidence="2" type="ORF">LCGC14_0235020</name>
</gene>
<organism evidence="2">
    <name type="scientific">marine sediment metagenome</name>
    <dbReference type="NCBI Taxonomy" id="412755"/>
    <lineage>
        <taxon>unclassified sequences</taxon>
        <taxon>metagenomes</taxon>
        <taxon>ecological metagenomes</taxon>
    </lineage>
</organism>
<feature type="compositionally biased region" description="Basic and acidic residues" evidence="1">
    <location>
        <begin position="1"/>
        <end position="10"/>
    </location>
</feature>
<reference evidence="2" key="1">
    <citation type="journal article" date="2015" name="Nature">
        <title>Complex archaea that bridge the gap between prokaryotes and eukaryotes.</title>
        <authorList>
            <person name="Spang A."/>
            <person name="Saw J.H."/>
            <person name="Jorgensen S.L."/>
            <person name="Zaremba-Niedzwiedzka K."/>
            <person name="Martijn J."/>
            <person name="Lind A.E."/>
            <person name="van Eijk R."/>
            <person name="Schleper C."/>
            <person name="Guy L."/>
            <person name="Ettema T.J."/>
        </authorList>
    </citation>
    <scope>NUCLEOTIDE SEQUENCE</scope>
</reference>
<dbReference type="EMBL" id="LAZR01000116">
    <property type="protein sequence ID" value="KKN89656.1"/>
    <property type="molecule type" value="Genomic_DNA"/>
</dbReference>
<proteinExistence type="predicted"/>
<protein>
    <submittedName>
        <fullName evidence="2">Uncharacterized protein</fullName>
    </submittedName>
</protein>
<accession>A0A0F9WTM5</accession>
<evidence type="ECO:0000256" key="1">
    <source>
        <dbReference type="SAM" id="MobiDB-lite"/>
    </source>
</evidence>